<protein>
    <submittedName>
        <fullName evidence="3">Zinc finger protein 692 isoform X8</fullName>
    </submittedName>
</protein>
<feature type="region of interest" description="Disordered" evidence="1">
    <location>
        <begin position="366"/>
        <end position="407"/>
    </location>
</feature>
<dbReference type="Proteomes" id="UP000286641">
    <property type="component" value="Unplaced"/>
</dbReference>
<dbReference type="RefSeq" id="XP_025708990.1">
    <property type="nucleotide sequence ID" value="XM_025853205.1"/>
</dbReference>
<reference key="1">
    <citation type="submission" date="2019-01" db="UniProtKB">
        <authorList>
            <consortium name="RefSeq"/>
        </authorList>
    </citation>
    <scope>IDENTIFICATION</scope>
</reference>
<keyword evidence="2" id="KW-1185">Reference proteome</keyword>
<sequence>MRPEPSNLCLLGGKFSQTRGKRKPLGKQTGLVTTAQASDSAKAGNYSGGGEERACHSPTPGAATRPRPSWVKLWPVNTGKARGNTFATESWCPWLPPRWTHLEGGRRSGGSWTRAAASAASAWAATWSSGASSRSGWASPCTRSSLSSCWTGTLLQAVCSVRVLSLCPPRVCSIWCSCLMPTAESAAWCRGFGGPGAKMGGLCGSALQATPSPGAPLQAPYLQRSPSQCPVQILPREAGARRPGAGWSLQVWNLSMMRGLRRPGCPGKWYPYWRPSQPQEKRGRRKMRMKRRCSVMPAHGPTAPPQMTVIQMPPEYFLPLSPMHLRGRHPRPQQLPSILLLYHPHQHHQWVLELFCLRKLGYSRNSEGPLKQPSRLSPWPGNLMAETEGRGIPGHGPPSRPSAPSLLPVALGVRPSLL</sequence>
<feature type="compositionally biased region" description="Polar residues" evidence="1">
    <location>
        <begin position="30"/>
        <end position="39"/>
    </location>
</feature>
<organism evidence="2 3">
    <name type="scientific">Callorhinus ursinus</name>
    <name type="common">Northern fur seal</name>
    <dbReference type="NCBI Taxonomy" id="34884"/>
    <lineage>
        <taxon>Eukaryota</taxon>
        <taxon>Metazoa</taxon>
        <taxon>Chordata</taxon>
        <taxon>Craniata</taxon>
        <taxon>Vertebrata</taxon>
        <taxon>Euteleostomi</taxon>
        <taxon>Mammalia</taxon>
        <taxon>Eutheria</taxon>
        <taxon>Laurasiatheria</taxon>
        <taxon>Carnivora</taxon>
        <taxon>Caniformia</taxon>
        <taxon>Pinnipedia</taxon>
        <taxon>Otariidae</taxon>
        <taxon>Callorhinus</taxon>
    </lineage>
</organism>
<evidence type="ECO:0000313" key="3">
    <source>
        <dbReference type="RefSeq" id="XP_025708990.1"/>
    </source>
</evidence>
<accession>A0A3Q7MPI3</accession>
<reference evidence="3" key="2">
    <citation type="submission" date="2025-08" db="UniProtKB">
        <authorList>
            <consortium name="RefSeq"/>
        </authorList>
    </citation>
    <scope>IDENTIFICATION</scope>
    <source>
        <tissue evidence="3">Blood</tissue>
    </source>
</reference>
<dbReference type="AlphaFoldDB" id="A0A3Q7MPI3"/>
<name>A0A3Q7MPI3_CALUR</name>
<feature type="region of interest" description="Disordered" evidence="1">
    <location>
        <begin position="1"/>
        <end position="68"/>
    </location>
</feature>
<evidence type="ECO:0000313" key="2">
    <source>
        <dbReference type="Proteomes" id="UP000286641"/>
    </source>
</evidence>
<evidence type="ECO:0000256" key="1">
    <source>
        <dbReference type="SAM" id="MobiDB-lite"/>
    </source>
</evidence>
<proteinExistence type="predicted"/>
<gene>
    <name evidence="3" type="primary">ZNF692</name>
</gene>
<dbReference type="CTD" id="55657"/>